<reference evidence="1 2" key="1">
    <citation type="submission" date="2018-06" db="EMBL/GenBank/DDBJ databases">
        <authorList>
            <consortium name="Pathogen Informatics"/>
            <person name="Doyle S."/>
        </authorList>
    </citation>
    <scope>NUCLEOTIDE SEQUENCE [LARGE SCALE GENOMIC DNA]</scope>
    <source>
        <strain evidence="1 2">NCTC11685</strain>
    </source>
</reference>
<gene>
    <name evidence="1" type="ORF">NCTC11685_03319</name>
</gene>
<organism evidence="1 2">
    <name type="scientific">Klebsiella michiganensis</name>
    <dbReference type="NCBI Taxonomy" id="1134687"/>
    <lineage>
        <taxon>Bacteria</taxon>
        <taxon>Pseudomonadati</taxon>
        <taxon>Pseudomonadota</taxon>
        <taxon>Gammaproteobacteria</taxon>
        <taxon>Enterobacterales</taxon>
        <taxon>Enterobacteriaceae</taxon>
        <taxon>Klebsiella/Raoultella group</taxon>
        <taxon>Klebsiella</taxon>
    </lineage>
</organism>
<protein>
    <submittedName>
        <fullName evidence="1">Uncharacterized protein</fullName>
    </submittedName>
</protein>
<accession>A0A7H4N8B5</accession>
<evidence type="ECO:0000313" key="2">
    <source>
        <dbReference type="Proteomes" id="UP000254863"/>
    </source>
</evidence>
<evidence type="ECO:0000313" key="1">
    <source>
        <dbReference type="EMBL" id="STV83155.1"/>
    </source>
</evidence>
<dbReference type="EMBL" id="UGMS01000001">
    <property type="protein sequence ID" value="STV83155.1"/>
    <property type="molecule type" value="Genomic_DNA"/>
</dbReference>
<proteinExistence type="predicted"/>
<name>A0A7H4N8B5_9ENTR</name>
<dbReference type="AlphaFoldDB" id="A0A7H4N8B5"/>
<dbReference type="Proteomes" id="UP000254863">
    <property type="component" value="Unassembled WGS sequence"/>
</dbReference>
<comment type="caution">
    <text evidence="1">The sequence shown here is derived from an EMBL/GenBank/DDBJ whole genome shotgun (WGS) entry which is preliminary data.</text>
</comment>
<sequence length="78" mass="8548">MPLNCFTSSGAPATLNRKLSAFIANIVIDDLQRIDVAFITLHVDKGIFERGFTLPLGFIDALDFLFAPPVGPARRTSR</sequence>